<evidence type="ECO:0000313" key="4">
    <source>
        <dbReference type="Proteomes" id="UP001174909"/>
    </source>
</evidence>
<name>A0AA35W7N7_GEOBA</name>
<evidence type="ECO:0000313" key="3">
    <source>
        <dbReference type="EMBL" id="CAI8000440.1"/>
    </source>
</evidence>
<organism evidence="3 4">
    <name type="scientific">Geodia barretti</name>
    <name type="common">Barrett's horny sponge</name>
    <dbReference type="NCBI Taxonomy" id="519541"/>
    <lineage>
        <taxon>Eukaryota</taxon>
        <taxon>Metazoa</taxon>
        <taxon>Porifera</taxon>
        <taxon>Demospongiae</taxon>
        <taxon>Heteroscleromorpha</taxon>
        <taxon>Tetractinellida</taxon>
        <taxon>Astrophorina</taxon>
        <taxon>Geodiidae</taxon>
        <taxon>Geodia</taxon>
    </lineage>
</organism>
<dbReference type="AlphaFoldDB" id="A0AA35W7N7"/>
<feature type="region of interest" description="Disordered" evidence="1">
    <location>
        <begin position="33"/>
        <end position="73"/>
    </location>
</feature>
<feature type="compositionally biased region" description="Basic and acidic residues" evidence="1">
    <location>
        <begin position="204"/>
        <end position="221"/>
    </location>
</feature>
<dbReference type="Proteomes" id="UP001174909">
    <property type="component" value="Unassembled WGS sequence"/>
</dbReference>
<protein>
    <submittedName>
        <fullName evidence="3">Nucleolar GTP-binding protein 1</fullName>
    </submittedName>
</protein>
<comment type="caution">
    <text evidence="3">The sequence shown here is derived from an EMBL/GenBank/DDBJ whole genome shotgun (WGS) entry which is preliminary data.</text>
</comment>
<feature type="compositionally biased region" description="Low complexity" evidence="1">
    <location>
        <begin position="236"/>
        <end position="250"/>
    </location>
</feature>
<dbReference type="Pfam" id="PF08155">
    <property type="entry name" value="NOGCT"/>
    <property type="match status" value="1"/>
</dbReference>
<proteinExistence type="predicted"/>
<keyword evidence="4" id="KW-1185">Reference proteome</keyword>
<feature type="compositionally biased region" description="Basic residues" evidence="1">
    <location>
        <begin position="173"/>
        <end position="183"/>
    </location>
</feature>
<feature type="domain" description="NOG C-terminal" evidence="2">
    <location>
        <begin position="76"/>
        <end position="127"/>
    </location>
</feature>
<evidence type="ECO:0000256" key="1">
    <source>
        <dbReference type="SAM" id="MobiDB-lite"/>
    </source>
</evidence>
<reference evidence="3" key="1">
    <citation type="submission" date="2023-03" db="EMBL/GenBank/DDBJ databases">
        <authorList>
            <person name="Steffen K."/>
            <person name="Cardenas P."/>
        </authorList>
    </citation>
    <scope>NUCLEOTIDE SEQUENCE</scope>
</reference>
<dbReference type="InterPro" id="IPR012973">
    <property type="entry name" value="NOG_C"/>
</dbReference>
<gene>
    <name evidence="3" type="ORF">GBAR_LOCUS2937</name>
</gene>
<feature type="region of interest" description="Disordered" evidence="1">
    <location>
        <begin position="173"/>
        <end position="264"/>
    </location>
</feature>
<feature type="compositionally biased region" description="Basic and acidic residues" evidence="1">
    <location>
        <begin position="251"/>
        <end position="261"/>
    </location>
</feature>
<sequence>MLLAQRVEVKMKGKKLPDVLNRLHVAMPTLRDGAERTPFIPPGAKLRKNRPADGGSMDVETARGSEEAPNVALPKKKVERDIELEMGDDYFLDLKKHYQLENGEEKYDIIPEIFEGKNIADYIDPEILERLEELEREDEMREAVGVYDSEPEDEETVKTRKIATAIRRKRSLMRKQSWLKRSRNAPVMPRSKGPAVRLSRPRVRTSERMDVDGKEGERDDSAAPSVAGKKRKRSRSAVSVMARSQSQGRSSSRDLRERSGVRDSAMLEAAVKKQRLSQRPLGRLGKQGIWDRHVYTLKPKHLFSGKRGIGKTQRR</sequence>
<accession>A0AA35W7N7</accession>
<evidence type="ECO:0000259" key="2">
    <source>
        <dbReference type="Pfam" id="PF08155"/>
    </source>
</evidence>
<dbReference type="EMBL" id="CASHTH010000402">
    <property type="protein sequence ID" value="CAI8000440.1"/>
    <property type="molecule type" value="Genomic_DNA"/>
</dbReference>